<evidence type="ECO:0000313" key="2">
    <source>
        <dbReference type="Proteomes" id="UP000472580"/>
    </source>
</evidence>
<dbReference type="AlphaFoldDB" id="A0A6L6YDT7"/>
<dbReference type="EMBL" id="WSRP01000002">
    <property type="protein sequence ID" value="MVX55830.1"/>
    <property type="molecule type" value="Genomic_DNA"/>
</dbReference>
<name>A0A6L6YDT7_9BURK</name>
<reference evidence="1 2" key="1">
    <citation type="submission" date="2019-12" db="EMBL/GenBank/DDBJ databases">
        <title>Microbes associate with the intestines of laboratory mice.</title>
        <authorList>
            <person name="Navarre W."/>
            <person name="Wong E."/>
        </authorList>
    </citation>
    <scope>NUCLEOTIDE SEQUENCE [LARGE SCALE GENOMIC DNA]</scope>
    <source>
        <strain evidence="1 2">NM82_D38</strain>
    </source>
</reference>
<dbReference type="Pfam" id="PF04463">
    <property type="entry name" value="2-thiour_desulf"/>
    <property type="match status" value="1"/>
</dbReference>
<dbReference type="PANTHER" id="PTHR30087:SF1">
    <property type="entry name" value="HYPOTHETICAL CYTOSOLIC PROTEIN"/>
    <property type="match status" value="1"/>
</dbReference>
<evidence type="ECO:0000313" key="1">
    <source>
        <dbReference type="EMBL" id="MVX55830.1"/>
    </source>
</evidence>
<comment type="caution">
    <text evidence="1">The sequence shown here is derived from an EMBL/GenBank/DDBJ whole genome shotgun (WGS) entry which is preliminary data.</text>
</comment>
<organism evidence="1 2">
    <name type="scientific">Parasutterella muris</name>
    <dbReference type="NCBI Taxonomy" id="2565572"/>
    <lineage>
        <taxon>Bacteria</taxon>
        <taxon>Pseudomonadati</taxon>
        <taxon>Pseudomonadota</taxon>
        <taxon>Betaproteobacteria</taxon>
        <taxon>Burkholderiales</taxon>
        <taxon>Sutterellaceae</taxon>
        <taxon>Parasutterella</taxon>
    </lineage>
</organism>
<proteinExistence type="predicted"/>
<accession>A0A6L6YDT7</accession>
<dbReference type="RefSeq" id="WP_160334261.1">
    <property type="nucleotide sequence ID" value="NZ_CALPCV010000001.1"/>
</dbReference>
<gene>
    <name evidence="1" type="ORF">E5987_01235</name>
</gene>
<protein>
    <submittedName>
        <fullName evidence="1">DUF523 domain-containing protein</fullName>
    </submittedName>
</protein>
<keyword evidence="2" id="KW-1185">Reference proteome</keyword>
<dbReference type="Proteomes" id="UP000472580">
    <property type="component" value="Unassembled WGS sequence"/>
</dbReference>
<sequence length="155" mass="16882">MKKERVLVSACLLGYPIRYDGSDKKISDELIDRLKNSAEVISACPEMLGGLPCPRLASEQQSHTGKVIASDGRDISVFFRLGAHETLNICKNYGIRVAVLKSKSPSCGKGFIYDGSFTGQLTKGEGITSRLLSENGIKIFNESEVSQAIEKIRGK</sequence>
<dbReference type="OrthoDB" id="495783at2"/>
<dbReference type="PANTHER" id="PTHR30087">
    <property type="entry name" value="INNER MEMBRANE PROTEIN"/>
    <property type="match status" value="1"/>
</dbReference>
<dbReference type="InterPro" id="IPR007553">
    <property type="entry name" value="2-thiour_desulf"/>
</dbReference>